<evidence type="ECO:0000313" key="2">
    <source>
        <dbReference type="EMBL" id="GIE03374.1"/>
    </source>
</evidence>
<proteinExistence type="predicted"/>
<reference evidence="2 3" key="1">
    <citation type="submission" date="2021-01" db="EMBL/GenBank/DDBJ databases">
        <title>Whole genome shotgun sequence of Actinoplanes durhamensis NBRC 14914.</title>
        <authorList>
            <person name="Komaki H."/>
            <person name="Tamura T."/>
        </authorList>
    </citation>
    <scope>NUCLEOTIDE SEQUENCE [LARGE SCALE GENOMIC DNA]</scope>
    <source>
        <strain evidence="2 3">NBRC 14914</strain>
    </source>
</reference>
<accession>A0ABQ3Z1B7</accession>
<keyword evidence="1" id="KW-0812">Transmembrane</keyword>
<feature type="transmembrane region" description="Helical" evidence="1">
    <location>
        <begin position="20"/>
        <end position="38"/>
    </location>
</feature>
<sequence length="312" mass="33269">MTVSLHAVSALASPDMRRRILLAAGAAVILAGGVLLVVNRDTATEQPVKEQPVTMRVALTQSRVDEVRRTVAIAMNNDGPAPITVEQAELQAPSFTGVGPIRVDAPLPAGGLRVDVPVAFGTGICAGDELAPRSAASHVAMRVRTADGRVHDVRLALPEHDPILDKLLGLDCRQDYLDRQATFSFGPWTQRPGGRVAGSVVIKRVGFTGTITLREFAGSILLQVLPAPLGARTPKPYAVLRPGTDELTIPIVVDADRCTPHVLAEIKKPYVFPTYVSLDGGEVLYTELRISDADRAAFKPVVDACAKRNVVS</sequence>
<name>A0ABQ3Z1B7_9ACTN</name>
<keyword evidence="3" id="KW-1185">Reference proteome</keyword>
<dbReference type="EMBL" id="BOML01000037">
    <property type="protein sequence ID" value="GIE03374.1"/>
    <property type="molecule type" value="Genomic_DNA"/>
</dbReference>
<keyword evidence="1" id="KW-0472">Membrane</keyword>
<evidence type="ECO:0000256" key="1">
    <source>
        <dbReference type="SAM" id="Phobius"/>
    </source>
</evidence>
<evidence type="ECO:0000313" key="3">
    <source>
        <dbReference type="Proteomes" id="UP000637628"/>
    </source>
</evidence>
<dbReference type="Proteomes" id="UP000637628">
    <property type="component" value="Unassembled WGS sequence"/>
</dbReference>
<organism evidence="2 3">
    <name type="scientific">Paractinoplanes durhamensis</name>
    <dbReference type="NCBI Taxonomy" id="113563"/>
    <lineage>
        <taxon>Bacteria</taxon>
        <taxon>Bacillati</taxon>
        <taxon>Actinomycetota</taxon>
        <taxon>Actinomycetes</taxon>
        <taxon>Micromonosporales</taxon>
        <taxon>Micromonosporaceae</taxon>
        <taxon>Paractinoplanes</taxon>
    </lineage>
</organism>
<comment type="caution">
    <text evidence="2">The sequence shown here is derived from an EMBL/GenBank/DDBJ whole genome shotgun (WGS) entry which is preliminary data.</text>
</comment>
<keyword evidence="1" id="KW-1133">Transmembrane helix</keyword>
<gene>
    <name evidence="2" type="ORF">Adu01nite_47240</name>
</gene>
<protein>
    <submittedName>
        <fullName evidence="2">Uncharacterized protein</fullName>
    </submittedName>
</protein>